<sequence>MDFLSTFLLDSASIGASSVVFSDGESFIKFGRFLHKNDAISQAAFSFFSLINLTKKRLKNSNKSSTDRRFSNQVFTETFDHNYFFQFFENFFISNQKSYQILRQNEAYSCLKSNSMNIVHFETYLRSTLNNKIQYDYMIISQSISRGQKNTLKRTPFKRRIPSQAGQLDDCKIKNLNFFSKTAANIFTCQRSSALFFVKKKHLKSENEKKYVQIGVFLGEKRSSDRIELNLKFWY</sequence>
<evidence type="ECO:0000313" key="2">
    <source>
        <dbReference type="Proteomes" id="UP000276133"/>
    </source>
</evidence>
<dbReference type="AlphaFoldDB" id="A0A3M7PAH3"/>
<proteinExistence type="predicted"/>
<gene>
    <name evidence="1" type="ORF">BpHYR1_013727</name>
</gene>
<organism evidence="1 2">
    <name type="scientific">Brachionus plicatilis</name>
    <name type="common">Marine rotifer</name>
    <name type="synonym">Brachionus muelleri</name>
    <dbReference type="NCBI Taxonomy" id="10195"/>
    <lineage>
        <taxon>Eukaryota</taxon>
        <taxon>Metazoa</taxon>
        <taxon>Spiralia</taxon>
        <taxon>Gnathifera</taxon>
        <taxon>Rotifera</taxon>
        <taxon>Eurotatoria</taxon>
        <taxon>Monogononta</taxon>
        <taxon>Pseudotrocha</taxon>
        <taxon>Ploima</taxon>
        <taxon>Brachionidae</taxon>
        <taxon>Brachionus</taxon>
    </lineage>
</organism>
<accession>A0A3M7PAH3</accession>
<keyword evidence="2" id="KW-1185">Reference proteome</keyword>
<dbReference type="Proteomes" id="UP000276133">
    <property type="component" value="Unassembled WGS sequence"/>
</dbReference>
<reference evidence="1 2" key="1">
    <citation type="journal article" date="2018" name="Sci. Rep.">
        <title>Genomic signatures of local adaptation to the degree of environmental predictability in rotifers.</title>
        <authorList>
            <person name="Franch-Gras L."/>
            <person name="Hahn C."/>
            <person name="Garcia-Roger E.M."/>
            <person name="Carmona M.J."/>
            <person name="Serra M."/>
            <person name="Gomez A."/>
        </authorList>
    </citation>
    <scope>NUCLEOTIDE SEQUENCE [LARGE SCALE GENOMIC DNA]</scope>
    <source>
        <strain evidence="1">HYR1</strain>
    </source>
</reference>
<name>A0A3M7PAH3_BRAPC</name>
<protein>
    <submittedName>
        <fullName evidence="1">Uncharacterized protein</fullName>
    </submittedName>
</protein>
<evidence type="ECO:0000313" key="1">
    <source>
        <dbReference type="EMBL" id="RMZ95979.1"/>
    </source>
</evidence>
<comment type="caution">
    <text evidence="1">The sequence shown here is derived from an EMBL/GenBank/DDBJ whole genome shotgun (WGS) entry which is preliminary data.</text>
</comment>
<dbReference type="EMBL" id="REGN01012316">
    <property type="protein sequence ID" value="RMZ95979.1"/>
    <property type="molecule type" value="Genomic_DNA"/>
</dbReference>